<dbReference type="PANTHER" id="PTHR43833">
    <property type="entry name" value="POTASSIUM CHANNEL PROTEIN 2-RELATED-RELATED"/>
    <property type="match status" value="1"/>
</dbReference>
<keyword evidence="2" id="KW-0472">Membrane</keyword>
<feature type="domain" description="Potassium channel" evidence="4">
    <location>
        <begin position="24"/>
        <end position="102"/>
    </location>
</feature>
<protein>
    <submittedName>
        <fullName evidence="5">Ion channel</fullName>
    </submittedName>
</protein>
<dbReference type="Gene3D" id="3.40.50.720">
    <property type="entry name" value="NAD(P)-binding Rossmann-like Domain"/>
    <property type="match status" value="1"/>
</dbReference>
<evidence type="ECO:0000259" key="4">
    <source>
        <dbReference type="Pfam" id="PF07885"/>
    </source>
</evidence>
<dbReference type="InterPro" id="IPR050721">
    <property type="entry name" value="Trk_Ktr_HKT_K-transport"/>
</dbReference>
<feature type="domain" description="RCK N-terminal" evidence="3">
    <location>
        <begin position="155"/>
        <end position="227"/>
    </location>
</feature>
<organism evidence="5 6">
    <name type="scientific">Amycolatopsis heterodermiae</name>
    <dbReference type="NCBI Taxonomy" id="3110235"/>
    <lineage>
        <taxon>Bacteria</taxon>
        <taxon>Bacillati</taxon>
        <taxon>Actinomycetota</taxon>
        <taxon>Actinomycetes</taxon>
        <taxon>Pseudonocardiales</taxon>
        <taxon>Pseudonocardiaceae</taxon>
        <taxon>Amycolatopsis</taxon>
    </lineage>
</organism>
<dbReference type="RefSeq" id="WP_323336247.1">
    <property type="nucleotide sequence ID" value="NZ_JAYFSI010000017.1"/>
</dbReference>
<feature type="transmembrane region" description="Helical" evidence="2">
    <location>
        <begin position="78"/>
        <end position="99"/>
    </location>
</feature>
<keyword evidence="6" id="KW-1185">Reference proteome</keyword>
<sequence length="345" mass="37025">MSFILSRLLARWILRAGWALPVAVVVFVFVTSWPLMVLAEPAGSELVQPGNYWWYFVVTASTVGYGDFSPDTVAGHFVGAYVIVGGIATLTTVFTRLATLLEQAKGRRMQGMEPVRLSGHVVLVGYLAGRTERIVAQLLADGVTGLALCAGEDVTVHPMPAQPVEFVRGELTAPEVLSRAGIERAATVLVDVRDDNEALAVAVLVDHATTAAHVVVTMRDMERAELIGYVDPRITCVQWHTPRMITEEVVSPGIAEVYTELMTSGGAGTYSVTLPERLGALSAEHCRATLGQVFGATVLAVRGERGLTVNPPWDGDLPPGAVLYYVSSRALGRDEIERALTGASR</sequence>
<comment type="caution">
    <text evidence="5">The sequence shown here is derived from an EMBL/GenBank/DDBJ whole genome shotgun (WGS) entry which is preliminary data.</text>
</comment>
<dbReference type="Pfam" id="PF07885">
    <property type="entry name" value="Ion_trans_2"/>
    <property type="match status" value="1"/>
</dbReference>
<dbReference type="Pfam" id="PF02254">
    <property type="entry name" value="TrkA_N"/>
    <property type="match status" value="1"/>
</dbReference>
<proteinExistence type="predicted"/>
<dbReference type="PANTHER" id="PTHR43833:SF9">
    <property type="entry name" value="POTASSIUM CHANNEL PROTEIN YUGO-RELATED"/>
    <property type="match status" value="1"/>
</dbReference>
<dbReference type="SUPFAM" id="SSF81324">
    <property type="entry name" value="Voltage-gated potassium channels"/>
    <property type="match status" value="1"/>
</dbReference>
<evidence type="ECO:0000313" key="6">
    <source>
        <dbReference type="Proteomes" id="UP001304298"/>
    </source>
</evidence>
<dbReference type="Gene3D" id="1.10.287.70">
    <property type="match status" value="1"/>
</dbReference>
<accession>A0ABU5RMQ7</accession>
<keyword evidence="2" id="KW-1133">Transmembrane helix</keyword>
<gene>
    <name evidence="5" type="ORF">VA596_45095</name>
</gene>
<comment type="subcellular location">
    <subcellularLocation>
        <location evidence="1">Cell membrane</location>
        <topology evidence="1">Multi-pass membrane protein</topology>
    </subcellularLocation>
</comment>
<dbReference type="InterPro" id="IPR013099">
    <property type="entry name" value="K_chnl_dom"/>
</dbReference>
<dbReference type="EMBL" id="JAYFSI010000017">
    <property type="protein sequence ID" value="MEA5366775.1"/>
    <property type="molecule type" value="Genomic_DNA"/>
</dbReference>
<dbReference type="Proteomes" id="UP001304298">
    <property type="component" value="Unassembled WGS sequence"/>
</dbReference>
<evidence type="ECO:0000259" key="3">
    <source>
        <dbReference type="Pfam" id="PF02254"/>
    </source>
</evidence>
<evidence type="ECO:0000313" key="5">
    <source>
        <dbReference type="EMBL" id="MEA5366775.1"/>
    </source>
</evidence>
<feature type="transmembrane region" description="Helical" evidence="2">
    <location>
        <begin position="12"/>
        <end position="36"/>
    </location>
</feature>
<dbReference type="InterPro" id="IPR003148">
    <property type="entry name" value="RCK_N"/>
</dbReference>
<keyword evidence="2" id="KW-0812">Transmembrane</keyword>
<dbReference type="InterPro" id="IPR036291">
    <property type="entry name" value="NAD(P)-bd_dom_sf"/>
</dbReference>
<evidence type="ECO:0000256" key="2">
    <source>
        <dbReference type="SAM" id="Phobius"/>
    </source>
</evidence>
<dbReference type="SUPFAM" id="SSF51735">
    <property type="entry name" value="NAD(P)-binding Rossmann-fold domains"/>
    <property type="match status" value="1"/>
</dbReference>
<evidence type="ECO:0000256" key="1">
    <source>
        <dbReference type="ARBA" id="ARBA00004651"/>
    </source>
</evidence>
<reference evidence="5 6" key="1">
    <citation type="submission" date="2023-12" db="EMBL/GenBank/DDBJ databases">
        <title>Amycolatopsis sp. V23-08.</title>
        <authorList>
            <person name="Somphong A."/>
        </authorList>
    </citation>
    <scope>NUCLEOTIDE SEQUENCE [LARGE SCALE GENOMIC DNA]</scope>
    <source>
        <strain evidence="5 6">V23-08</strain>
    </source>
</reference>
<name>A0ABU5RMQ7_9PSEU</name>